<dbReference type="GO" id="GO:0030154">
    <property type="term" value="P:cell differentiation"/>
    <property type="evidence" value="ECO:0007669"/>
    <property type="project" value="TreeGrafter"/>
</dbReference>
<dbReference type="EMBL" id="JACMSC010000014">
    <property type="protein sequence ID" value="KAG6491288.1"/>
    <property type="molecule type" value="Genomic_DNA"/>
</dbReference>
<keyword evidence="4" id="KW-0238">DNA-binding</keyword>
<protein>
    <submittedName>
        <fullName evidence="10">Uncharacterized protein</fullName>
    </submittedName>
</protein>
<evidence type="ECO:0000256" key="3">
    <source>
        <dbReference type="ARBA" id="ARBA00023015"/>
    </source>
</evidence>
<evidence type="ECO:0000256" key="6">
    <source>
        <dbReference type="ARBA" id="ARBA00023242"/>
    </source>
</evidence>
<dbReference type="InterPro" id="IPR015495">
    <property type="entry name" value="Myb_TF_plants"/>
</dbReference>
<dbReference type="PROSITE" id="PS50090">
    <property type="entry name" value="MYB_LIKE"/>
    <property type="match status" value="2"/>
</dbReference>
<evidence type="ECO:0000313" key="10">
    <source>
        <dbReference type="EMBL" id="KAG6491288.1"/>
    </source>
</evidence>
<dbReference type="InterPro" id="IPR001005">
    <property type="entry name" value="SANT/Myb"/>
</dbReference>
<evidence type="ECO:0000259" key="8">
    <source>
        <dbReference type="PROSITE" id="PS50090"/>
    </source>
</evidence>
<comment type="caution">
    <text evidence="10">The sequence shown here is derived from an EMBL/GenBank/DDBJ whole genome shotgun (WGS) entry which is preliminary data.</text>
</comment>
<evidence type="ECO:0000256" key="5">
    <source>
        <dbReference type="ARBA" id="ARBA00023163"/>
    </source>
</evidence>
<gene>
    <name evidence="10" type="ORF">ZIOFF_052626</name>
</gene>
<dbReference type="PANTHER" id="PTHR47998">
    <property type="entry name" value="TRANSCRIPTION FACTOR MYB51-LIKE ISOFORM X1"/>
    <property type="match status" value="1"/>
</dbReference>
<feature type="domain" description="HTH myb-type" evidence="9">
    <location>
        <begin position="157"/>
        <end position="185"/>
    </location>
</feature>
<keyword evidence="3" id="KW-0805">Transcription regulation</keyword>
<dbReference type="PANTHER" id="PTHR47998:SF91">
    <property type="entry name" value="MYB-RELATED PROTEIN 308-LIKE"/>
    <property type="match status" value="1"/>
</dbReference>
<reference evidence="10 11" key="1">
    <citation type="submission" date="2020-08" db="EMBL/GenBank/DDBJ databases">
        <title>Plant Genome Project.</title>
        <authorList>
            <person name="Zhang R.-G."/>
        </authorList>
    </citation>
    <scope>NUCLEOTIDE SEQUENCE [LARGE SCALE GENOMIC DNA]</scope>
    <source>
        <tissue evidence="10">Rhizome</tissue>
    </source>
</reference>
<keyword evidence="2" id="KW-0677">Repeat</keyword>
<sequence>MPTSTTVALSLLISLASYKKTAHLPSCGASAMHTPLSSQLNMDSKKTSPPSKLGFNRGSWTAAEDKILLDYVAAHGVGKWGKVTKASGLNRCSRSCRHRWMNYLRPDIKRGNISEDEEDLIVRLHNLLGNRWSCVFVCLWSALLASHLSWNDVKTCRWSLIAGRLPGRTDNEIKNYWNTVLKKKPDVKSGTAKCKSLTCTSESTPLSERESRKDCTEAVVINDEDKILDASFSHSIEDQDFFKQLASFETDEFWPSDIFDFQFSQQDAGIGGGADSTVYFGGDLFM</sequence>
<dbReference type="Gene3D" id="1.10.10.60">
    <property type="entry name" value="Homeodomain-like"/>
    <property type="match status" value="2"/>
</dbReference>
<dbReference type="Pfam" id="PF00249">
    <property type="entry name" value="Myb_DNA-binding"/>
    <property type="match status" value="2"/>
</dbReference>
<proteinExistence type="predicted"/>
<feature type="chain" id="PRO_5035152325" evidence="7">
    <location>
        <begin position="22"/>
        <end position="286"/>
    </location>
</feature>
<dbReference type="InterPro" id="IPR009057">
    <property type="entry name" value="Homeodomain-like_sf"/>
</dbReference>
<evidence type="ECO:0000256" key="2">
    <source>
        <dbReference type="ARBA" id="ARBA00022737"/>
    </source>
</evidence>
<evidence type="ECO:0000259" key="9">
    <source>
        <dbReference type="PROSITE" id="PS51294"/>
    </source>
</evidence>
<dbReference type="SMART" id="SM00717">
    <property type="entry name" value="SANT"/>
    <property type="match status" value="2"/>
</dbReference>
<keyword evidence="7" id="KW-0732">Signal</keyword>
<keyword evidence="6" id="KW-0539">Nucleus</keyword>
<dbReference type="GO" id="GO:0000976">
    <property type="term" value="F:transcription cis-regulatory region binding"/>
    <property type="evidence" value="ECO:0007669"/>
    <property type="project" value="TreeGrafter"/>
</dbReference>
<evidence type="ECO:0000256" key="1">
    <source>
        <dbReference type="ARBA" id="ARBA00004123"/>
    </source>
</evidence>
<dbReference type="AlphaFoldDB" id="A0A8J5FPH8"/>
<dbReference type="InterPro" id="IPR017930">
    <property type="entry name" value="Myb_dom"/>
</dbReference>
<feature type="domain" description="Myb-like" evidence="8">
    <location>
        <begin position="105"/>
        <end position="181"/>
    </location>
</feature>
<name>A0A8J5FPH8_ZINOF</name>
<feature type="domain" description="Myb-like" evidence="8">
    <location>
        <begin position="52"/>
        <end position="104"/>
    </location>
</feature>
<accession>A0A8J5FPH8</accession>
<dbReference type="GO" id="GO:0005634">
    <property type="term" value="C:nucleus"/>
    <property type="evidence" value="ECO:0007669"/>
    <property type="project" value="UniProtKB-SubCell"/>
</dbReference>
<dbReference type="GO" id="GO:0006355">
    <property type="term" value="P:regulation of DNA-templated transcription"/>
    <property type="evidence" value="ECO:0007669"/>
    <property type="project" value="TreeGrafter"/>
</dbReference>
<dbReference type="CDD" id="cd00167">
    <property type="entry name" value="SANT"/>
    <property type="match status" value="2"/>
</dbReference>
<dbReference type="PROSITE" id="PS51294">
    <property type="entry name" value="HTH_MYB"/>
    <property type="match status" value="2"/>
</dbReference>
<evidence type="ECO:0000256" key="4">
    <source>
        <dbReference type="ARBA" id="ARBA00023125"/>
    </source>
</evidence>
<comment type="subcellular location">
    <subcellularLocation>
        <location evidence="1">Nucleus</location>
    </subcellularLocation>
</comment>
<keyword evidence="5" id="KW-0804">Transcription</keyword>
<feature type="domain" description="HTH myb-type" evidence="9">
    <location>
        <begin position="56"/>
        <end position="108"/>
    </location>
</feature>
<dbReference type="Proteomes" id="UP000734854">
    <property type="component" value="Unassembled WGS sequence"/>
</dbReference>
<feature type="signal peptide" evidence="7">
    <location>
        <begin position="1"/>
        <end position="21"/>
    </location>
</feature>
<organism evidence="10 11">
    <name type="scientific">Zingiber officinale</name>
    <name type="common">Ginger</name>
    <name type="synonym">Amomum zingiber</name>
    <dbReference type="NCBI Taxonomy" id="94328"/>
    <lineage>
        <taxon>Eukaryota</taxon>
        <taxon>Viridiplantae</taxon>
        <taxon>Streptophyta</taxon>
        <taxon>Embryophyta</taxon>
        <taxon>Tracheophyta</taxon>
        <taxon>Spermatophyta</taxon>
        <taxon>Magnoliopsida</taxon>
        <taxon>Liliopsida</taxon>
        <taxon>Zingiberales</taxon>
        <taxon>Zingiberaceae</taxon>
        <taxon>Zingiber</taxon>
    </lineage>
</organism>
<keyword evidence="11" id="KW-1185">Reference proteome</keyword>
<dbReference type="FunFam" id="1.10.10.60:FF:000001">
    <property type="entry name" value="MYB-related transcription factor"/>
    <property type="match status" value="1"/>
</dbReference>
<evidence type="ECO:0000313" key="11">
    <source>
        <dbReference type="Proteomes" id="UP000734854"/>
    </source>
</evidence>
<evidence type="ECO:0000256" key="7">
    <source>
        <dbReference type="SAM" id="SignalP"/>
    </source>
</evidence>
<dbReference type="SUPFAM" id="SSF46689">
    <property type="entry name" value="Homeodomain-like"/>
    <property type="match status" value="2"/>
</dbReference>